<name>A0A6P4B173_ZIZJJ</name>
<keyword evidence="4" id="KW-1185">Reference proteome</keyword>
<dbReference type="PROSITE" id="PS50213">
    <property type="entry name" value="FAS1"/>
    <property type="match status" value="1"/>
</dbReference>
<dbReference type="Pfam" id="PF02469">
    <property type="entry name" value="Fasciclin"/>
    <property type="match status" value="2"/>
</dbReference>
<dbReference type="InParanoid" id="A0A6P4B173"/>
<evidence type="ECO:0000259" key="3">
    <source>
        <dbReference type="PROSITE" id="PS50213"/>
    </source>
</evidence>
<evidence type="ECO:0000256" key="1">
    <source>
        <dbReference type="ARBA" id="ARBA00007843"/>
    </source>
</evidence>
<dbReference type="PANTHER" id="PTHR33985:SF17">
    <property type="entry name" value="FASCICLIN-LIKE ARABINOGALACTAN PROTEIN 20"/>
    <property type="match status" value="1"/>
</dbReference>
<dbReference type="InterPro" id="IPR036378">
    <property type="entry name" value="FAS1_dom_sf"/>
</dbReference>
<protein>
    <submittedName>
        <fullName evidence="5">Fasciclin-like arabinogalactan protein 20</fullName>
    </submittedName>
</protein>
<accession>A0A6P4B173</accession>
<evidence type="ECO:0000256" key="2">
    <source>
        <dbReference type="SAM" id="SignalP"/>
    </source>
</evidence>
<sequence>MASSLLVSFLLLSFLSFASPLPSDTILDAAEILSDSGFVSMALTLEIVSQTLTVQSPSLTIFAPNDAAFSQAGQPSLSLLQFHFCPIPLPLESLKLLSTGTKIPTLLSGHSLIVTSSPSSDQISLNNVKITGGSPIYDDGSMIIFGIEDFFDPNFGLPVPIGSPRSTPRCGSSSTNGSMDFPGVSWFEGASAALRSNGHSVMASFLDLQLEGFKEPTMMTIFAPVDQSMVNPMKNVSVFLRHVVPCKLLWNDLVNFDDGTVLPTYSNGFTITVTRSDSVLMLNGVPVFFPNMYFSDPLVVHGLNEVLAVQEKPKEMAELFYWTGEDGDQMLLGNDEF</sequence>
<dbReference type="KEGG" id="zju:107429377"/>
<dbReference type="SMART" id="SM00554">
    <property type="entry name" value="FAS1"/>
    <property type="match status" value="2"/>
</dbReference>
<dbReference type="AlphaFoldDB" id="A0A6P4B173"/>
<feature type="signal peptide" evidence="2">
    <location>
        <begin position="1"/>
        <end position="20"/>
    </location>
</feature>
<dbReference type="PANTHER" id="PTHR33985">
    <property type="entry name" value="OS02G0491300 PROTEIN-RELATED"/>
    <property type="match status" value="1"/>
</dbReference>
<comment type="similarity">
    <text evidence="1">Belongs to the fasciclin-like AGP family.</text>
</comment>
<evidence type="ECO:0000313" key="4">
    <source>
        <dbReference type="Proteomes" id="UP001652623"/>
    </source>
</evidence>
<dbReference type="RefSeq" id="XP_015895539.2">
    <property type="nucleotide sequence ID" value="XM_016040053.4"/>
</dbReference>
<dbReference type="InterPro" id="IPR000782">
    <property type="entry name" value="FAS1_domain"/>
</dbReference>
<organism evidence="4 5">
    <name type="scientific">Ziziphus jujuba</name>
    <name type="common">Chinese jujube</name>
    <name type="synonym">Ziziphus sativa</name>
    <dbReference type="NCBI Taxonomy" id="326968"/>
    <lineage>
        <taxon>Eukaryota</taxon>
        <taxon>Viridiplantae</taxon>
        <taxon>Streptophyta</taxon>
        <taxon>Embryophyta</taxon>
        <taxon>Tracheophyta</taxon>
        <taxon>Spermatophyta</taxon>
        <taxon>Magnoliopsida</taxon>
        <taxon>eudicotyledons</taxon>
        <taxon>Gunneridae</taxon>
        <taxon>Pentapetalae</taxon>
        <taxon>rosids</taxon>
        <taxon>fabids</taxon>
        <taxon>Rosales</taxon>
        <taxon>Rhamnaceae</taxon>
        <taxon>Paliureae</taxon>
        <taxon>Ziziphus</taxon>
    </lineage>
</organism>
<gene>
    <name evidence="5" type="primary">LOC107429377</name>
</gene>
<keyword evidence="2" id="KW-0732">Signal</keyword>
<proteinExistence type="inferred from homology"/>
<dbReference type="GeneID" id="107429377"/>
<evidence type="ECO:0000313" key="5">
    <source>
        <dbReference type="RefSeq" id="XP_015895539.2"/>
    </source>
</evidence>
<reference evidence="5" key="1">
    <citation type="submission" date="2025-08" db="UniProtKB">
        <authorList>
            <consortium name="RefSeq"/>
        </authorList>
    </citation>
    <scope>IDENTIFICATION</scope>
    <source>
        <tissue evidence="5">Seedling</tissue>
    </source>
</reference>
<dbReference type="SUPFAM" id="SSF82153">
    <property type="entry name" value="FAS1 domain"/>
    <property type="match status" value="2"/>
</dbReference>
<feature type="domain" description="FAS1" evidence="3">
    <location>
        <begin position="23"/>
        <end position="149"/>
    </location>
</feature>
<dbReference type="Proteomes" id="UP001652623">
    <property type="component" value="Chromosome 12"/>
</dbReference>
<dbReference type="InterPro" id="IPR052806">
    <property type="entry name" value="Fasciclin-like_AGP"/>
</dbReference>
<feature type="chain" id="PRO_5047473127" evidence="2">
    <location>
        <begin position="21"/>
        <end position="337"/>
    </location>
</feature>
<dbReference type="Gene3D" id="2.30.180.10">
    <property type="entry name" value="FAS1 domain"/>
    <property type="match status" value="2"/>
</dbReference>